<sequence>MSEQHKTPQEYTERYAAQYCDGDEEEAAGHKIVKEVCEELKGDTDEKESRRGAD</sequence>
<dbReference type="EMBL" id="BK016249">
    <property type="protein sequence ID" value="DAG05090.1"/>
    <property type="molecule type" value="Genomic_DNA"/>
</dbReference>
<organism evidence="1">
    <name type="scientific">Siphoviridae sp. ctuy39</name>
    <dbReference type="NCBI Taxonomy" id="2825719"/>
    <lineage>
        <taxon>Viruses</taxon>
        <taxon>Duplodnaviria</taxon>
        <taxon>Heunggongvirae</taxon>
        <taxon>Uroviricota</taxon>
        <taxon>Caudoviricetes</taxon>
    </lineage>
</organism>
<protein>
    <submittedName>
        <fullName evidence="1">Uncharacterized protein</fullName>
    </submittedName>
</protein>
<accession>A0A8S5VE94</accession>
<proteinExistence type="predicted"/>
<reference evidence="1" key="1">
    <citation type="journal article" date="2021" name="Proc. Natl. Acad. Sci. U.S.A.">
        <title>A Catalog of Tens of Thousands of Viruses from Human Metagenomes Reveals Hidden Associations with Chronic Diseases.</title>
        <authorList>
            <person name="Tisza M.J."/>
            <person name="Buck C.B."/>
        </authorList>
    </citation>
    <scope>NUCLEOTIDE SEQUENCE</scope>
    <source>
        <strain evidence="1">Ctuy39</strain>
    </source>
</reference>
<name>A0A8S5VE94_9CAUD</name>
<evidence type="ECO:0000313" key="1">
    <source>
        <dbReference type="EMBL" id="DAG05090.1"/>
    </source>
</evidence>